<dbReference type="GO" id="GO:0003677">
    <property type="term" value="F:DNA binding"/>
    <property type="evidence" value="ECO:0007669"/>
    <property type="project" value="UniProtKB-KW"/>
</dbReference>
<evidence type="ECO:0000313" key="10">
    <source>
        <dbReference type="Proteomes" id="UP000019116"/>
    </source>
</evidence>
<evidence type="ECO:0000256" key="2">
    <source>
        <dbReference type="ARBA" id="ARBA00005510"/>
    </source>
</evidence>
<evidence type="ECO:0000256" key="6">
    <source>
        <dbReference type="ARBA" id="ARBA00023242"/>
    </source>
</evidence>
<dbReference type="GO" id="GO:0046983">
    <property type="term" value="F:protein dimerization activity"/>
    <property type="evidence" value="ECO:0007669"/>
    <property type="project" value="InterPro"/>
</dbReference>
<dbReference type="AlphaFoldDB" id="A0A3B6NUH9"/>
<dbReference type="Gramene" id="TraesNOR6A03G03435380.2">
    <property type="protein sequence ID" value="TraesNOR6A03G03435380.2"/>
    <property type="gene ID" value="TraesNOR6A03G03435380"/>
</dbReference>
<evidence type="ECO:0000313" key="9">
    <source>
        <dbReference type="EnsemblPlants" id="TraesCS6A02G373500.2"/>
    </source>
</evidence>
<dbReference type="InterPro" id="IPR031066">
    <property type="entry name" value="bHLH_ALC-like_plant"/>
</dbReference>
<dbReference type="PANTHER" id="PTHR45855:SF6">
    <property type="entry name" value="TRANSCRIPTION FACTOR ALC"/>
    <property type="match status" value="1"/>
</dbReference>
<dbReference type="PROSITE" id="PS50888">
    <property type="entry name" value="BHLH"/>
    <property type="match status" value="1"/>
</dbReference>
<dbReference type="Gramene" id="TraesSYM6A03G03344330.2">
    <property type="protein sequence ID" value="TraesSYM6A03G03344330.2"/>
    <property type="gene ID" value="TraesSYM6A03G03344330"/>
</dbReference>
<dbReference type="Gramene" id="TraesCS6A03G0948200.1">
    <property type="protein sequence ID" value="TraesCS6A03G0948200.1.CDS"/>
    <property type="gene ID" value="TraesCS6A03G0948200"/>
</dbReference>
<comment type="subcellular location">
    <subcellularLocation>
        <location evidence="1">Nucleus</location>
    </subcellularLocation>
</comment>
<dbReference type="Gramene" id="TraesJAG6A03G03394360.2">
    <property type="protein sequence ID" value="TraesJAG6A03G03394360.2"/>
    <property type="gene ID" value="TraesJAG6A03G03394360"/>
</dbReference>
<dbReference type="FunFam" id="4.10.280.10:FF:000004">
    <property type="entry name" value="Basic helix-loop-helix transcription factor"/>
    <property type="match status" value="1"/>
</dbReference>
<dbReference type="Proteomes" id="UP000019116">
    <property type="component" value="Chromosome 6A"/>
</dbReference>
<dbReference type="Gene3D" id="4.10.280.10">
    <property type="entry name" value="Helix-loop-helix DNA-binding domain"/>
    <property type="match status" value="1"/>
</dbReference>
<dbReference type="KEGG" id="taes:123128873"/>
<dbReference type="SMART" id="SM00353">
    <property type="entry name" value="HLH"/>
    <property type="match status" value="1"/>
</dbReference>
<dbReference type="Gramene" id="TraesKAR6A01G0371640.1">
    <property type="protein sequence ID" value="cds.TraesKAR6A01G0371640.1"/>
    <property type="gene ID" value="TraesKAR6A01G0371640"/>
</dbReference>
<keyword evidence="4" id="KW-0238">DNA-binding</keyword>
<dbReference type="OrthoDB" id="648307at2759"/>
<dbReference type="Pfam" id="PF00010">
    <property type="entry name" value="HLH"/>
    <property type="match status" value="1"/>
</dbReference>
<keyword evidence="5" id="KW-0804">Transcription</keyword>
<dbReference type="Gramene" id="TraesSTA6A03G03391820.1">
    <property type="protein sequence ID" value="TraesSTA6A03G03391820.1"/>
    <property type="gene ID" value="TraesSTA6A03G03391820"/>
</dbReference>
<reference evidence="9" key="2">
    <citation type="submission" date="2018-10" db="UniProtKB">
        <authorList>
            <consortium name="EnsemblPlants"/>
        </authorList>
    </citation>
    <scope>IDENTIFICATION</scope>
</reference>
<sequence>MMDQEHLDFIMRRHHHQGGMGFVPADRGDSEEALGSSESEPAGRPRGKRARAAEVHNLSEKRRRCKINEKMKALQSLVPNSSKTDKASMLDDAIEYLKHLQLQVQMLSMRNGMYRPSVNLPGAAGHLPTSQMCAALNQNSVDASSNPPAAMLPMNHFLGAMSGARPSFDHPNQDRPRHEPLVLSSVPCTTTREPPFLLGPSQESPLRSLQLTLPAEMIFQEEAMLKHWLCSTQETASVPAGHEMKPVRQETPAARAGHFDTCSIWKNQPQDMVPNNTESILFVPHLQRFQNSNADSGLRAESK</sequence>
<proteinExistence type="inferred from homology"/>
<dbReference type="STRING" id="4565.A0A3B6NUH9"/>
<dbReference type="RefSeq" id="XP_044404919.1">
    <property type="nucleotide sequence ID" value="XM_044548984.1"/>
</dbReference>
<dbReference type="PaxDb" id="4565-Traes_6AL_842E10085.1"/>
<dbReference type="Gramene" id="TraesCS6A02G373500.2">
    <property type="protein sequence ID" value="TraesCS6A02G373500.2"/>
    <property type="gene ID" value="TraesCS6A02G373500"/>
</dbReference>
<evidence type="ECO:0000256" key="5">
    <source>
        <dbReference type="ARBA" id="ARBA00023163"/>
    </source>
</evidence>
<dbReference type="EnsemblPlants" id="TraesCS6A02G373500.2">
    <property type="protein sequence ID" value="TraesCS6A02G373500.2"/>
    <property type="gene ID" value="TraesCS6A02G373500"/>
</dbReference>
<keyword evidence="3" id="KW-0805">Transcription regulation</keyword>
<dbReference type="Gramene" id="TraesMAC6A03G03400600.1">
    <property type="protein sequence ID" value="TraesMAC6A03G03400600.1"/>
    <property type="gene ID" value="TraesMAC6A03G03400600"/>
</dbReference>
<evidence type="ECO:0000259" key="8">
    <source>
        <dbReference type="PROSITE" id="PS50888"/>
    </source>
</evidence>
<dbReference type="GeneID" id="123128873"/>
<dbReference type="SMR" id="A0A3B6NUH9"/>
<dbReference type="Gramene" id="TraesARI6A03G03358960.1">
    <property type="protein sequence ID" value="TraesARI6A03G03358960.1"/>
    <property type="gene ID" value="TraesARI6A03G03358960"/>
</dbReference>
<reference evidence="9" key="1">
    <citation type="submission" date="2018-08" db="EMBL/GenBank/DDBJ databases">
        <authorList>
            <person name="Rossello M."/>
        </authorList>
    </citation>
    <scope>NUCLEOTIDE SEQUENCE [LARGE SCALE GENOMIC DNA]</scope>
    <source>
        <strain evidence="9">cv. Chinese Spring</strain>
    </source>
</reference>
<evidence type="ECO:0000256" key="7">
    <source>
        <dbReference type="SAM" id="MobiDB-lite"/>
    </source>
</evidence>
<protein>
    <recommendedName>
        <fullName evidence="8">BHLH domain-containing protein</fullName>
    </recommendedName>
</protein>
<keyword evidence="10" id="KW-1185">Reference proteome</keyword>
<dbReference type="Gramene" id="TraesLAC6A03G03358590.2">
    <property type="protein sequence ID" value="TraesLAC6A03G03358590.2"/>
    <property type="gene ID" value="TraesLAC6A03G03358590"/>
</dbReference>
<dbReference type="PANTHER" id="PTHR45855">
    <property type="entry name" value="TRANSCRIPTION FACTOR PIF1-RELATED"/>
    <property type="match status" value="1"/>
</dbReference>
<dbReference type="Gramene" id="TraesLDM6A03G03404780.2">
    <property type="protein sequence ID" value="TraesLDM6A03G03404780.2"/>
    <property type="gene ID" value="TraesLDM6A03G03404780"/>
</dbReference>
<dbReference type="Gramene" id="TraesPARA_EIv1.0_1980190.1">
    <property type="protein sequence ID" value="TraesPARA_EIv1.0_1980190.1.CDS"/>
    <property type="gene ID" value="TraesPARA_EIv1.0_1980190"/>
</dbReference>
<dbReference type="InterPro" id="IPR011598">
    <property type="entry name" value="bHLH_dom"/>
</dbReference>
<organism evidence="9">
    <name type="scientific">Triticum aestivum</name>
    <name type="common">Wheat</name>
    <dbReference type="NCBI Taxonomy" id="4565"/>
    <lineage>
        <taxon>Eukaryota</taxon>
        <taxon>Viridiplantae</taxon>
        <taxon>Streptophyta</taxon>
        <taxon>Embryophyta</taxon>
        <taxon>Tracheophyta</taxon>
        <taxon>Spermatophyta</taxon>
        <taxon>Magnoliopsida</taxon>
        <taxon>Liliopsida</taxon>
        <taxon>Poales</taxon>
        <taxon>Poaceae</taxon>
        <taxon>BOP clade</taxon>
        <taxon>Pooideae</taxon>
        <taxon>Triticodae</taxon>
        <taxon>Triticeae</taxon>
        <taxon>Triticinae</taxon>
        <taxon>Triticum</taxon>
    </lineage>
</organism>
<keyword evidence="6" id="KW-0539">Nucleus</keyword>
<accession>A0A3B6NUH9</accession>
<name>A0A3B6NUH9_WHEAT</name>
<dbReference type="InterPro" id="IPR036638">
    <property type="entry name" value="HLH_DNA-bd_sf"/>
</dbReference>
<feature type="domain" description="BHLH" evidence="8">
    <location>
        <begin position="51"/>
        <end position="100"/>
    </location>
</feature>
<gene>
    <name evidence="9" type="primary">LOC123128873</name>
</gene>
<dbReference type="InterPro" id="IPR047265">
    <property type="entry name" value="PIF1-like_bHLH"/>
</dbReference>
<dbReference type="GO" id="GO:0005634">
    <property type="term" value="C:nucleus"/>
    <property type="evidence" value="ECO:0000318"/>
    <property type="project" value="GO_Central"/>
</dbReference>
<evidence type="ECO:0000256" key="3">
    <source>
        <dbReference type="ARBA" id="ARBA00023015"/>
    </source>
</evidence>
<evidence type="ECO:0000256" key="4">
    <source>
        <dbReference type="ARBA" id="ARBA00023125"/>
    </source>
</evidence>
<evidence type="ECO:0000256" key="1">
    <source>
        <dbReference type="ARBA" id="ARBA00004123"/>
    </source>
</evidence>
<dbReference type="SUPFAM" id="SSF47459">
    <property type="entry name" value="HLH, helix-loop-helix DNA-binding domain"/>
    <property type="match status" value="1"/>
</dbReference>
<feature type="region of interest" description="Disordered" evidence="7">
    <location>
        <begin position="18"/>
        <end position="58"/>
    </location>
</feature>
<comment type="similarity">
    <text evidence="2">Belongs to the bHLH protein family.</text>
</comment>
<dbReference type="CDD" id="cd11445">
    <property type="entry name" value="bHLH_AtPIF_like"/>
    <property type="match status" value="1"/>
</dbReference>